<organism evidence="1 2">
    <name type="scientific">Micromonospora matsumotoense</name>
    <dbReference type="NCBI Taxonomy" id="121616"/>
    <lineage>
        <taxon>Bacteria</taxon>
        <taxon>Bacillati</taxon>
        <taxon>Actinomycetota</taxon>
        <taxon>Actinomycetes</taxon>
        <taxon>Micromonosporales</taxon>
        <taxon>Micromonosporaceae</taxon>
        <taxon>Micromonospora</taxon>
    </lineage>
</organism>
<dbReference type="STRING" id="121616.GA0070216_102347"/>
<accession>A0A1C4VFV7</accession>
<name>A0A1C4VFV7_9ACTN</name>
<evidence type="ECO:0000313" key="2">
    <source>
        <dbReference type="Proteomes" id="UP000198797"/>
    </source>
</evidence>
<dbReference type="Proteomes" id="UP000198797">
    <property type="component" value="Unassembled WGS sequence"/>
</dbReference>
<dbReference type="EMBL" id="FMCU01000002">
    <property type="protein sequence ID" value="SCE82874.1"/>
    <property type="molecule type" value="Genomic_DNA"/>
</dbReference>
<reference evidence="2" key="1">
    <citation type="submission" date="2016-06" db="EMBL/GenBank/DDBJ databases">
        <authorList>
            <person name="Varghese N."/>
            <person name="Submissions Spin"/>
        </authorList>
    </citation>
    <scope>NUCLEOTIDE SEQUENCE [LARGE SCALE GENOMIC DNA]</scope>
    <source>
        <strain evidence="2">DSM 44100</strain>
    </source>
</reference>
<gene>
    <name evidence="1" type="ORF">GA0070216_102347</name>
</gene>
<protein>
    <submittedName>
        <fullName evidence="1">Uncharacterized protein</fullName>
    </submittedName>
</protein>
<dbReference type="OrthoDB" id="661223at2"/>
<dbReference type="AlphaFoldDB" id="A0A1C4VFV7"/>
<dbReference type="RefSeq" id="WP_091239899.1">
    <property type="nucleotide sequence ID" value="NZ_FMCU01000002.1"/>
</dbReference>
<sequence>MTSPLSPRLLRAGLVVLDPDSGRSRRVITLQYNPDSLTRGFQLKTAGADGGARGEALRITGPPVQTLTLEADLDAADQLTDPDAVELGLTAQLAALESLAYPSLAAVQDAAALLAAGTLEVVPPPAPLVLLAFGRRRLWPVRITELTITEEAFDPMLNPIRAKIRLGLRVLTVNDVGTDGRAGGLAMAAHQQLEQLAGRARGGRLADLGIDRLP</sequence>
<evidence type="ECO:0000313" key="1">
    <source>
        <dbReference type="EMBL" id="SCE82874.1"/>
    </source>
</evidence>
<keyword evidence="2" id="KW-1185">Reference proteome</keyword>
<proteinExistence type="predicted"/>